<sequence>TGKAGGAADGVTATATISGVTAAAPVVTGVTITAPAGAALTQKIGATGTATATVQGTGAVGSVTWSSATPTKVSIVAGTGAWKVENAANVGDKVKLTATSVVDNTKKAEVEITVAAPDLTGFTLAATPTALTDYPASPKLALTGTAATTVTVTPVPAKAVLGAVTAPSSSAAAATSV</sequence>
<feature type="non-terminal residue" evidence="1">
    <location>
        <position position="1"/>
    </location>
</feature>
<organism evidence="1 2">
    <name type="scientific">Herbiconiux daphne</name>
    <dbReference type="NCBI Taxonomy" id="2970914"/>
    <lineage>
        <taxon>Bacteria</taxon>
        <taxon>Bacillati</taxon>
        <taxon>Actinomycetota</taxon>
        <taxon>Actinomycetes</taxon>
        <taxon>Micrococcales</taxon>
        <taxon>Microbacteriaceae</taxon>
        <taxon>Herbiconiux</taxon>
    </lineage>
</organism>
<protein>
    <submittedName>
        <fullName evidence="1">Uncharacterized protein</fullName>
    </submittedName>
</protein>
<dbReference type="EMBL" id="JANLCJ010000764">
    <property type="protein sequence ID" value="MCS5737497.1"/>
    <property type="molecule type" value="Genomic_DNA"/>
</dbReference>
<feature type="non-terminal residue" evidence="1">
    <location>
        <position position="177"/>
    </location>
</feature>
<dbReference type="RefSeq" id="WP_259543917.1">
    <property type="nucleotide sequence ID" value="NZ_JANLCJ010000764.1"/>
</dbReference>
<reference evidence="1" key="1">
    <citation type="submission" date="2022-08" db="EMBL/GenBank/DDBJ databases">
        <authorList>
            <person name="Deng Y."/>
            <person name="Han X.-F."/>
            <person name="Zhang Y.-Q."/>
        </authorList>
    </citation>
    <scope>NUCLEOTIDE SEQUENCE</scope>
    <source>
        <strain evidence="1">CPCC 203386</strain>
    </source>
</reference>
<name>A0ABT2HC19_9MICO</name>
<proteinExistence type="predicted"/>
<evidence type="ECO:0000313" key="1">
    <source>
        <dbReference type="EMBL" id="MCS5737497.1"/>
    </source>
</evidence>
<evidence type="ECO:0000313" key="2">
    <source>
        <dbReference type="Proteomes" id="UP001165586"/>
    </source>
</evidence>
<accession>A0ABT2HC19</accession>
<keyword evidence="2" id="KW-1185">Reference proteome</keyword>
<comment type="caution">
    <text evidence="1">The sequence shown here is derived from an EMBL/GenBank/DDBJ whole genome shotgun (WGS) entry which is preliminary data.</text>
</comment>
<dbReference type="Proteomes" id="UP001165586">
    <property type="component" value="Unassembled WGS sequence"/>
</dbReference>
<gene>
    <name evidence="1" type="ORF">N1032_27580</name>
</gene>